<name>A0A8J2U4H7_9GAMM</name>
<dbReference type="Gene3D" id="3.10.450.50">
    <property type="match status" value="1"/>
</dbReference>
<dbReference type="OrthoDB" id="9182871at2"/>
<organism evidence="1 2">
    <name type="scientific">Neiella marina</name>
    <dbReference type="NCBI Taxonomy" id="508461"/>
    <lineage>
        <taxon>Bacteria</taxon>
        <taxon>Pseudomonadati</taxon>
        <taxon>Pseudomonadota</taxon>
        <taxon>Gammaproteobacteria</taxon>
        <taxon>Alteromonadales</taxon>
        <taxon>Echinimonadaceae</taxon>
        <taxon>Neiella</taxon>
    </lineage>
</organism>
<dbReference type="RefSeq" id="WP_087505357.1">
    <property type="nucleotide sequence ID" value="NZ_BMDX01000006.1"/>
</dbReference>
<protein>
    <recommendedName>
        <fullName evidence="3">SnoaL-like domain-containing protein</fullName>
    </recommendedName>
</protein>
<sequence>MTNRQLVSRFFDVFFADSQQLQQLCSQDVTLHFRGSAIARGLTELIEFGIGQHQCFPNLQFDVQTILVDGNKAAARLIQRGTHQHEWDGISACGQSFEVEEMMFFDIDNGRIQAIYPMLDLELKRQQLRKQPS</sequence>
<evidence type="ECO:0008006" key="3">
    <source>
        <dbReference type="Google" id="ProtNLM"/>
    </source>
</evidence>
<keyword evidence="2" id="KW-1185">Reference proteome</keyword>
<dbReference type="Pfam" id="PF07366">
    <property type="entry name" value="SnoaL"/>
    <property type="match status" value="1"/>
</dbReference>
<dbReference type="InterPro" id="IPR032710">
    <property type="entry name" value="NTF2-like_dom_sf"/>
</dbReference>
<dbReference type="Proteomes" id="UP000619743">
    <property type="component" value="Unassembled WGS sequence"/>
</dbReference>
<comment type="caution">
    <text evidence="1">The sequence shown here is derived from an EMBL/GenBank/DDBJ whole genome shotgun (WGS) entry which is preliminary data.</text>
</comment>
<evidence type="ECO:0000313" key="2">
    <source>
        <dbReference type="Proteomes" id="UP000619743"/>
    </source>
</evidence>
<reference evidence="2" key="1">
    <citation type="journal article" date="2019" name="Int. J. Syst. Evol. Microbiol.">
        <title>The Global Catalogue of Microorganisms (GCM) 10K type strain sequencing project: providing services to taxonomists for standard genome sequencing and annotation.</title>
        <authorList>
            <consortium name="The Broad Institute Genomics Platform"/>
            <consortium name="The Broad Institute Genome Sequencing Center for Infectious Disease"/>
            <person name="Wu L."/>
            <person name="Ma J."/>
        </authorList>
    </citation>
    <scope>NUCLEOTIDE SEQUENCE [LARGE SCALE GENOMIC DNA]</scope>
    <source>
        <strain evidence="2">CGMCC 1.10130</strain>
    </source>
</reference>
<dbReference type="InterPro" id="IPR009959">
    <property type="entry name" value="Cyclase_SnoaL-like"/>
</dbReference>
<dbReference type="AlphaFoldDB" id="A0A8J2U4H7"/>
<accession>A0A8J2U4H7</accession>
<evidence type="ECO:0000313" key="1">
    <source>
        <dbReference type="EMBL" id="GGA75422.1"/>
    </source>
</evidence>
<dbReference type="EMBL" id="BMDX01000006">
    <property type="protein sequence ID" value="GGA75422.1"/>
    <property type="molecule type" value="Genomic_DNA"/>
</dbReference>
<dbReference type="SUPFAM" id="SSF54427">
    <property type="entry name" value="NTF2-like"/>
    <property type="match status" value="1"/>
</dbReference>
<proteinExistence type="predicted"/>
<gene>
    <name evidence="1" type="ORF">GCM10011369_16620</name>
</gene>
<dbReference type="GO" id="GO:0030638">
    <property type="term" value="P:polyketide metabolic process"/>
    <property type="evidence" value="ECO:0007669"/>
    <property type="project" value="InterPro"/>
</dbReference>